<evidence type="ECO:0000256" key="1">
    <source>
        <dbReference type="ARBA" id="ARBA00000085"/>
    </source>
</evidence>
<dbReference type="Gene3D" id="3.30.565.10">
    <property type="entry name" value="Histidine kinase-like ATPase, C-terminal domain"/>
    <property type="match status" value="1"/>
</dbReference>
<dbReference type="GO" id="GO:0005524">
    <property type="term" value="F:ATP binding"/>
    <property type="evidence" value="ECO:0007669"/>
    <property type="project" value="UniProtKB-KW"/>
</dbReference>
<reference evidence="10 11" key="1">
    <citation type="submission" date="2018-02" db="EMBL/GenBank/DDBJ databases">
        <title>Complete genome sequence of Agrobacterium tumefaciens 1D1609.</title>
        <authorList>
            <person name="Cho S.-T."/>
            <person name="Haryono M."/>
            <person name="Chang H.-H."/>
            <person name="Santos M.N."/>
            <person name="Lai E.-M."/>
            <person name="Kuo C.-H."/>
        </authorList>
    </citation>
    <scope>NUCLEOTIDE SEQUENCE [LARGE SCALE GENOMIC DNA]</scope>
    <source>
        <strain evidence="10 11">1D1609</strain>
    </source>
</reference>
<evidence type="ECO:0000313" key="10">
    <source>
        <dbReference type="EMBL" id="AVH44408.1"/>
    </source>
</evidence>
<dbReference type="AlphaFoldDB" id="A0A2L2LJK8"/>
<dbReference type="SMART" id="SM00065">
    <property type="entry name" value="GAF"/>
    <property type="match status" value="2"/>
</dbReference>
<dbReference type="InterPro" id="IPR013767">
    <property type="entry name" value="PAS_fold"/>
</dbReference>
<dbReference type="Pfam" id="PF13188">
    <property type="entry name" value="PAS_8"/>
    <property type="match status" value="1"/>
</dbReference>
<keyword evidence="5" id="KW-0808">Transferase</keyword>
<dbReference type="InterPro" id="IPR036890">
    <property type="entry name" value="HATPase_C_sf"/>
</dbReference>
<keyword evidence="6" id="KW-0547">Nucleotide-binding</keyword>
<dbReference type="PROSITE" id="PS50112">
    <property type="entry name" value="PAS"/>
    <property type="match status" value="1"/>
</dbReference>
<dbReference type="InterPro" id="IPR011102">
    <property type="entry name" value="Sig_transdc_His_kinase_HWE"/>
</dbReference>
<name>A0A2L2LJK8_AGRTU</name>
<dbReference type="SMART" id="SM00091">
    <property type="entry name" value="PAS"/>
    <property type="match status" value="2"/>
</dbReference>
<dbReference type="GO" id="GO:0004673">
    <property type="term" value="F:protein histidine kinase activity"/>
    <property type="evidence" value="ECO:0007669"/>
    <property type="project" value="UniProtKB-EC"/>
</dbReference>
<evidence type="ECO:0000256" key="3">
    <source>
        <dbReference type="ARBA" id="ARBA00021740"/>
    </source>
</evidence>
<dbReference type="Proteomes" id="UP000237717">
    <property type="component" value="Chromosome II"/>
</dbReference>
<dbReference type="Pfam" id="PF07536">
    <property type="entry name" value="HWE_HK"/>
    <property type="match status" value="1"/>
</dbReference>
<dbReference type="InterPro" id="IPR035965">
    <property type="entry name" value="PAS-like_dom_sf"/>
</dbReference>
<dbReference type="Gene3D" id="3.30.450.20">
    <property type="entry name" value="PAS domain"/>
    <property type="match status" value="2"/>
</dbReference>
<accession>A0A2L2LJK8</accession>
<evidence type="ECO:0000256" key="7">
    <source>
        <dbReference type="ARBA" id="ARBA00022777"/>
    </source>
</evidence>
<comment type="catalytic activity">
    <reaction evidence="1">
        <text>ATP + protein L-histidine = ADP + protein N-phospho-L-histidine.</text>
        <dbReference type="EC" id="2.7.13.3"/>
    </reaction>
</comment>
<dbReference type="RefSeq" id="WP_065654878.1">
    <property type="nucleotide sequence ID" value="NZ_CP026925.1"/>
</dbReference>
<dbReference type="SMART" id="SM00911">
    <property type="entry name" value="HWE_HK"/>
    <property type="match status" value="1"/>
</dbReference>
<evidence type="ECO:0000259" key="9">
    <source>
        <dbReference type="PROSITE" id="PS50112"/>
    </source>
</evidence>
<feature type="domain" description="PAS" evidence="9">
    <location>
        <begin position="287"/>
        <end position="360"/>
    </location>
</feature>
<evidence type="ECO:0000256" key="5">
    <source>
        <dbReference type="ARBA" id="ARBA00022679"/>
    </source>
</evidence>
<keyword evidence="4" id="KW-0597">Phosphoprotein</keyword>
<sequence>MSSPSERIGAVRDSGLLEAPVQSEFQDIIEVVKAGLNCPVALVSILDEDRQVFIAHLGLPEKWAEAAETPLTHSFCQHVVRDKQPLIIGDATIHDLVRNNLAITDLGVISYMGVPVTLPDGMVIGALAAIDGEPRTWTESELELLSRIGKLVSNQIATFLSERRWSSLFEQLEEGIIVGSVVRDIDGKIVDWRYETVNPAWSELVGYPDQNVSGRTMCEIFPSFEQEWVSDVADVVETGQNKRFTRKVGSLGRWFDGYVQATGNDKFVIIFVEVTDRMRALEALQESETKLRLIVEGAKDYTILTVDNEHRITSWFGGAQETFGWSEAEMLGRPFAELFTVEDRAADVPAREVRKAAAEGLAVDRRWHQTADGSKVFLDGTLRPLPSRGASPISGFIKVARNATAQKVAEDRQLAFLELGDKIRELDDVTDVAFAAAEIMARNLAGATRAGYGLVDPIAETVEMLPDWRAEGVSTVAGLHQFRNYGSYIEDLKRGETVIIPDVEKDPRTSDSAELFHSIGISVLVNVPIVEHGAFVGVMFVHYDRPHHFTTEERDFVRTIADRTREAISRILAEQEQQVLNHEISHRLKNTMAMVQAIATQTLRPVTDRGPVEAFTNRLHALSKAHEVLLVQDWSSARMEAVIDSVLRQLSLPDRYSMSGQDLELGPRSALSLALLMHELGTNALKYGAWSNDVGTVTVRWTTQECNGDTALHLDWKEHDGPAVVTPSGKGFGSKLIRLGLMGTGGVEINYDPEGLRVTMQALVSQLRHS</sequence>
<keyword evidence="8" id="KW-0067">ATP-binding</keyword>
<dbReference type="NCBIfam" id="TIGR00229">
    <property type="entry name" value="sensory_box"/>
    <property type="match status" value="2"/>
</dbReference>
<dbReference type="SUPFAM" id="SSF55785">
    <property type="entry name" value="PYP-like sensor domain (PAS domain)"/>
    <property type="match status" value="2"/>
</dbReference>
<dbReference type="PANTHER" id="PTHR41523:SF8">
    <property type="entry name" value="ETHYLENE RESPONSE SENSOR PROTEIN"/>
    <property type="match status" value="1"/>
</dbReference>
<dbReference type="InterPro" id="IPR029016">
    <property type="entry name" value="GAF-like_dom_sf"/>
</dbReference>
<organism evidence="10 11">
    <name type="scientific">Agrobacterium tumefaciens</name>
    <dbReference type="NCBI Taxonomy" id="358"/>
    <lineage>
        <taxon>Bacteria</taxon>
        <taxon>Pseudomonadati</taxon>
        <taxon>Pseudomonadota</taxon>
        <taxon>Alphaproteobacteria</taxon>
        <taxon>Hyphomicrobiales</taxon>
        <taxon>Rhizobiaceae</taxon>
        <taxon>Rhizobium/Agrobacterium group</taxon>
        <taxon>Agrobacterium</taxon>
        <taxon>Agrobacterium tumefaciens complex</taxon>
    </lineage>
</organism>
<dbReference type="GO" id="GO:0006355">
    <property type="term" value="P:regulation of DNA-templated transcription"/>
    <property type="evidence" value="ECO:0007669"/>
    <property type="project" value="InterPro"/>
</dbReference>
<gene>
    <name evidence="10" type="ORF">At1D1609_43650</name>
</gene>
<keyword evidence="7 10" id="KW-0418">Kinase</keyword>
<dbReference type="Pfam" id="PF01590">
    <property type="entry name" value="GAF"/>
    <property type="match status" value="2"/>
</dbReference>
<evidence type="ECO:0000313" key="11">
    <source>
        <dbReference type="Proteomes" id="UP000237717"/>
    </source>
</evidence>
<dbReference type="InterPro" id="IPR000014">
    <property type="entry name" value="PAS"/>
</dbReference>
<dbReference type="SUPFAM" id="SSF55781">
    <property type="entry name" value="GAF domain-like"/>
    <property type="match status" value="2"/>
</dbReference>
<dbReference type="CDD" id="cd00130">
    <property type="entry name" value="PAS"/>
    <property type="match status" value="2"/>
</dbReference>
<evidence type="ECO:0000256" key="6">
    <source>
        <dbReference type="ARBA" id="ARBA00022741"/>
    </source>
</evidence>
<evidence type="ECO:0000256" key="4">
    <source>
        <dbReference type="ARBA" id="ARBA00022553"/>
    </source>
</evidence>
<dbReference type="PANTHER" id="PTHR41523">
    <property type="entry name" value="TWO-COMPONENT SYSTEM SENSOR PROTEIN"/>
    <property type="match status" value="1"/>
</dbReference>
<evidence type="ECO:0000256" key="2">
    <source>
        <dbReference type="ARBA" id="ARBA00012438"/>
    </source>
</evidence>
<dbReference type="Pfam" id="PF00989">
    <property type="entry name" value="PAS"/>
    <property type="match status" value="1"/>
</dbReference>
<dbReference type="EMBL" id="CP026925">
    <property type="protein sequence ID" value="AVH44408.1"/>
    <property type="molecule type" value="Genomic_DNA"/>
</dbReference>
<dbReference type="Gene3D" id="3.30.450.40">
    <property type="match status" value="2"/>
</dbReference>
<protein>
    <recommendedName>
        <fullName evidence="3">Blue-light-activated histidine kinase</fullName>
        <ecNumber evidence="2">2.7.13.3</ecNumber>
    </recommendedName>
</protein>
<dbReference type="InterPro" id="IPR003018">
    <property type="entry name" value="GAF"/>
</dbReference>
<proteinExistence type="predicted"/>
<dbReference type="EC" id="2.7.13.3" evidence="2"/>
<evidence type="ECO:0000256" key="8">
    <source>
        <dbReference type="ARBA" id="ARBA00022840"/>
    </source>
</evidence>